<dbReference type="InterPro" id="IPR003663">
    <property type="entry name" value="Sugar/inositol_transpt"/>
</dbReference>
<evidence type="ECO:0000259" key="9">
    <source>
        <dbReference type="PROSITE" id="PS50850"/>
    </source>
</evidence>
<dbReference type="Pfam" id="PF00083">
    <property type="entry name" value="Sugar_tr"/>
    <property type="match status" value="1"/>
</dbReference>
<feature type="transmembrane region" description="Helical" evidence="8">
    <location>
        <begin position="191"/>
        <end position="212"/>
    </location>
</feature>
<keyword evidence="3 7" id="KW-0813">Transport</keyword>
<organism evidence="10 11">
    <name type="scientific">Penicillium salamii</name>
    <dbReference type="NCBI Taxonomy" id="1612424"/>
    <lineage>
        <taxon>Eukaryota</taxon>
        <taxon>Fungi</taxon>
        <taxon>Dikarya</taxon>
        <taxon>Ascomycota</taxon>
        <taxon>Pezizomycotina</taxon>
        <taxon>Eurotiomycetes</taxon>
        <taxon>Eurotiomycetidae</taxon>
        <taxon>Eurotiales</taxon>
        <taxon>Aspergillaceae</taxon>
        <taxon>Penicillium</taxon>
    </lineage>
</organism>
<feature type="transmembrane region" description="Helical" evidence="8">
    <location>
        <begin position="346"/>
        <end position="364"/>
    </location>
</feature>
<dbReference type="OrthoDB" id="4540492at2759"/>
<comment type="subcellular location">
    <subcellularLocation>
        <location evidence="1">Membrane</location>
        <topology evidence="1">Multi-pass membrane protein</topology>
    </subcellularLocation>
</comment>
<accession>A0A9W4J368</accession>
<feature type="transmembrane region" description="Helical" evidence="8">
    <location>
        <begin position="101"/>
        <end position="119"/>
    </location>
</feature>
<feature type="transmembrane region" description="Helical" evidence="8">
    <location>
        <begin position="413"/>
        <end position="436"/>
    </location>
</feature>
<dbReference type="PANTHER" id="PTHR48022">
    <property type="entry name" value="PLASTIDIC GLUCOSE TRANSPORTER 4"/>
    <property type="match status" value="1"/>
</dbReference>
<evidence type="ECO:0000256" key="7">
    <source>
        <dbReference type="RuleBase" id="RU003346"/>
    </source>
</evidence>
<protein>
    <recommendedName>
        <fullName evidence="9">Major facilitator superfamily (MFS) profile domain-containing protein</fullName>
    </recommendedName>
</protein>
<dbReference type="Proteomes" id="UP001152649">
    <property type="component" value="Unassembled WGS sequence"/>
</dbReference>
<evidence type="ECO:0000256" key="3">
    <source>
        <dbReference type="ARBA" id="ARBA00022448"/>
    </source>
</evidence>
<reference evidence="10" key="1">
    <citation type="submission" date="2021-07" db="EMBL/GenBank/DDBJ databases">
        <authorList>
            <person name="Branca A.L. A."/>
        </authorList>
    </citation>
    <scope>NUCLEOTIDE SEQUENCE</scope>
</reference>
<dbReference type="PANTHER" id="PTHR48022:SF45">
    <property type="entry name" value="MAJOR FACILITATOR SUPERFAMILY (MFS) PROFILE DOMAIN-CONTAINING PROTEIN-RELATED"/>
    <property type="match status" value="1"/>
</dbReference>
<dbReference type="Gene3D" id="1.20.1250.20">
    <property type="entry name" value="MFS general substrate transporter like domains"/>
    <property type="match status" value="1"/>
</dbReference>
<keyword evidence="5 8" id="KW-1133">Transmembrane helix</keyword>
<dbReference type="GO" id="GO:0005351">
    <property type="term" value="F:carbohydrate:proton symporter activity"/>
    <property type="evidence" value="ECO:0007669"/>
    <property type="project" value="TreeGrafter"/>
</dbReference>
<gene>
    <name evidence="10" type="ORF">PSALAMII_LOCUS4765</name>
</gene>
<dbReference type="PROSITE" id="PS50850">
    <property type="entry name" value="MFS"/>
    <property type="match status" value="1"/>
</dbReference>
<comment type="caution">
    <text evidence="10">The sequence shown here is derived from an EMBL/GenBank/DDBJ whole genome shotgun (WGS) entry which is preliminary data.</text>
</comment>
<feature type="transmembrane region" description="Helical" evidence="8">
    <location>
        <begin position="12"/>
        <end position="33"/>
    </location>
</feature>
<keyword evidence="6 8" id="KW-0472">Membrane</keyword>
<evidence type="ECO:0000313" key="11">
    <source>
        <dbReference type="Proteomes" id="UP001152649"/>
    </source>
</evidence>
<dbReference type="AlphaFoldDB" id="A0A9W4J368"/>
<feature type="domain" description="Major facilitator superfamily (MFS) profile" evidence="9">
    <location>
        <begin position="20"/>
        <end position="467"/>
    </location>
</feature>
<keyword evidence="11" id="KW-1185">Reference proteome</keyword>
<sequence length="522" mass="57325">MTSLRLSLNLQGSQLLVALVALIVAPSFILFGYNQAVLGSLLSLKSWVAVFPAIDTIDTTGAQKSHNSTSQGACNASFQMGCLIGALSLSMYGEKLGRRKTTFIGAAITVIGQALQVSATTLTQFVIGRVILGFAIGQISGTVPVWLSECAPPKHRGQLGICTGIFISTGYALCNWIDLGFSFLHPSTAQWRAPLAIPFLFSAVMLLSIFSFPESPRWLVSKGKISEATVSLARYRGLEDSAEEILREISSIELAFESTETSSLKDIFNPEDKTRLLYRFWLCMGLNFFQQACGGNLISVYSSTIFEGSLGMTPELAKILASCVLMWKTFCCLISFYVIDRWGRRLCFMISGAGMAVCMAVLAVTTSFSTLTHPMAIAYVAFMFVFNFFYPIGFMGGNFLYSAEVAPARLRAAISSLATANHWLWNLVVVLVTPVAIDTIGFWYYVIYAIISATIPVTVYLFYPETMRRSLESVNQVFLDAPSVWKIVPYARNISEALPLDDAEREPEKAGAADDVEMREYI</sequence>
<dbReference type="SUPFAM" id="SSF103473">
    <property type="entry name" value="MFS general substrate transporter"/>
    <property type="match status" value="1"/>
</dbReference>
<feature type="transmembrane region" description="Helical" evidence="8">
    <location>
        <begin position="276"/>
        <end position="299"/>
    </location>
</feature>
<dbReference type="PROSITE" id="PS00216">
    <property type="entry name" value="SUGAR_TRANSPORT_1"/>
    <property type="match status" value="1"/>
</dbReference>
<evidence type="ECO:0000256" key="1">
    <source>
        <dbReference type="ARBA" id="ARBA00004141"/>
    </source>
</evidence>
<feature type="transmembrane region" description="Helical" evidence="8">
    <location>
        <begin position="125"/>
        <end position="147"/>
    </location>
</feature>
<evidence type="ECO:0000256" key="8">
    <source>
        <dbReference type="SAM" id="Phobius"/>
    </source>
</evidence>
<feature type="transmembrane region" description="Helical" evidence="8">
    <location>
        <begin position="376"/>
        <end position="401"/>
    </location>
</feature>
<name>A0A9W4J368_9EURO</name>
<feature type="transmembrane region" description="Helical" evidence="8">
    <location>
        <begin position="319"/>
        <end position="339"/>
    </location>
</feature>
<dbReference type="InterPro" id="IPR050360">
    <property type="entry name" value="MFS_Sugar_Transporters"/>
</dbReference>
<dbReference type="PRINTS" id="PR00171">
    <property type="entry name" value="SUGRTRNSPORT"/>
</dbReference>
<proteinExistence type="inferred from homology"/>
<evidence type="ECO:0000256" key="6">
    <source>
        <dbReference type="ARBA" id="ARBA00023136"/>
    </source>
</evidence>
<evidence type="ECO:0000256" key="5">
    <source>
        <dbReference type="ARBA" id="ARBA00022989"/>
    </source>
</evidence>
<dbReference type="NCBIfam" id="TIGR00879">
    <property type="entry name" value="SP"/>
    <property type="match status" value="1"/>
</dbReference>
<evidence type="ECO:0000256" key="4">
    <source>
        <dbReference type="ARBA" id="ARBA00022692"/>
    </source>
</evidence>
<evidence type="ECO:0000256" key="2">
    <source>
        <dbReference type="ARBA" id="ARBA00010992"/>
    </source>
</evidence>
<dbReference type="InterPro" id="IPR020846">
    <property type="entry name" value="MFS_dom"/>
</dbReference>
<dbReference type="EMBL" id="CAJVPG010000199">
    <property type="protein sequence ID" value="CAG8371425.1"/>
    <property type="molecule type" value="Genomic_DNA"/>
</dbReference>
<dbReference type="InterPro" id="IPR005828">
    <property type="entry name" value="MFS_sugar_transport-like"/>
</dbReference>
<dbReference type="GO" id="GO:0016020">
    <property type="term" value="C:membrane"/>
    <property type="evidence" value="ECO:0007669"/>
    <property type="project" value="UniProtKB-SubCell"/>
</dbReference>
<evidence type="ECO:0000313" key="10">
    <source>
        <dbReference type="EMBL" id="CAG8371425.1"/>
    </source>
</evidence>
<dbReference type="InterPro" id="IPR036259">
    <property type="entry name" value="MFS_trans_sf"/>
</dbReference>
<dbReference type="InterPro" id="IPR005829">
    <property type="entry name" value="Sugar_transporter_CS"/>
</dbReference>
<feature type="transmembrane region" description="Helical" evidence="8">
    <location>
        <begin position="159"/>
        <end position="179"/>
    </location>
</feature>
<comment type="similarity">
    <text evidence="2 7">Belongs to the major facilitator superfamily. Sugar transporter (TC 2.A.1.1) family.</text>
</comment>
<dbReference type="FunFam" id="1.20.1250.20:FF:000090">
    <property type="entry name" value="MFS sugar transporter, putative"/>
    <property type="match status" value="1"/>
</dbReference>
<feature type="transmembrane region" description="Helical" evidence="8">
    <location>
        <begin position="442"/>
        <end position="463"/>
    </location>
</feature>
<keyword evidence="4 8" id="KW-0812">Transmembrane</keyword>